<dbReference type="PANTHER" id="PTHR30595">
    <property type="entry name" value="GLPR-RELATED TRANSCRIPTIONAL REPRESSOR"/>
    <property type="match status" value="1"/>
</dbReference>
<evidence type="ECO:0000313" key="2">
    <source>
        <dbReference type="EMBL" id="KGR88792.1"/>
    </source>
</evidence>
<dbReference type="eggNOG" id="COG2865">
    <property type="taxonomic scope" value="Bacteria"/>
</dbReference>
<dbReference type="Gene3D" id="3.30.950.30">
    <property type="entry name" value="Schlafen, AAA domain"/>
    <property type="match status" value="1"/>
</dbReference>
<protein>
    <recommendedName>
        <fullName evidence="1">Schlafen AlbA-2 domain-containing protein</fullName>
    </recommendedName>
</protein>
<dbReference type="Proteomes" id="UP000030437">
    <property type="component" value="Unassembled WGS sequence"/>
</dbReference>
<evidence type="ECO:0000313" key="3">
    <source>
        <dbReference type="Proteomes" id="UP000030437"/>
    </source>
</evidence>
<feature type="domain" description="Schlafen AlbA-2" evidence="1">
    <location>
        <begin position="14"/>
        <end position="139"/>
    </location>
</feature>
<keyword evidence="3" id="KW-1185">Reference proteome</keyword>
<dbReference type="InterPro" id="IPR007421">
    <property type="entry name" value="Schlafen_AlbA_2_dom"/>
</dbReference>
<comment type="caution">
    <text evidence="2">The sequence shown here is derived from an EMBL/GenBank/DDBJ whole genome shotgun (WGS) entry which is preliminary data.</text>
</comment>
<dbReference type="InterPro" id="IPR038461">
    <property type="entry name" value="Schlafen_AlbA_2_dom_sf"/>
</dbReference>
<dbReference type="EMBL" id="JPVP01000036">
    <property type="protein sequence ID" value="KGR88792.1"/>
    <property type="molecule type" value="Genomic_DNA"/>
</dbReference>
<dbReference type="RefSeq" id="WP_052124666.1">
    <property type="nucleotide sequence ID" value="NZ_AVCX01000027.1"/>
</dbReference>
<proteinExistence type="predicted"/>
<reference evidence="2 3" key="1">
    <citation type="submission" date="2014-02" db="EMBL/GenBank/DDBJ databases">
        <title>Draft genome sequence of Lysinibacillus odysseyi NBRC 100172.</title>
        <authorList>
            <person name="Zhang F."/>
            <person name="Wang G."/>
            <person name="Zhang L."/>
        </authorList>
    </citation>
    <scope>NUCLEOTIDE SEQUENCE [LARGE SCALE GENOMIC DNA]</scope>
    <source>
        <strain evidence="2 3">NBRC 100172</strain>
    </source>
</reference>
<dbReference type="PANTHER" id="PTHR30595:SF6">
    <property type="entry name" value="SCHLAFEN ALBA-2 DOMAIN-CONTAINING PROTEIN"/>
    <property type="match status" value="1"/>
</dbReference>
<accession>A0A0A3JP75</accession>
<dbReference type="Pfam" id="PF04326">
    <property type="entry name" value="SLFN_AlbA_2"/>
    <property type="match status" value="1"/>
</dbReference>
<dbReference type="OrthoDB" id="800010at2"/>
<name>A0A0A3JP75_9BACI</name>
<dbReference type="AlphaFoldDB" id="A0A0A3JP75"/>
<sequence length="262" mass="30388">MNSHMLEELLKQTEHESLDFKKGFYGKLDALLKDVLGMANAKVKGSRYIVFGVKENAQQMKETFELNAPLDAATYQKVILENIEPQLICHLTYVTYQEQCLAILEIPEPTEQPYLMKKQYGSLHKDFCYVRKGSKNEHATRADFDYYYRQGHFEIHILDKYLAAVGPESRHAHLECSFRNCTDFPITIRFGGLEVWHGEQLLTRHRLFGFTNNPVGADFRLPIPLKQKLRITLILDSHLPTVYGLTWIHTDTRICNCISNYT</sequence>
<evidence type="ECO:0000259" key="1">
    <source>
        <dbReference type="Pfam" id="PF04326"/>
    </source>
</evidence>
<dbReference type="STRING" id="1220589.CD32_01020"/>
<gene>
    <name evidence="2" type="ORF">CD32_01020</name>
</gene>
<organism evidence="2 3">
    <name type="scientific">Lysinibacillus odysseyi 34hs-1 = NBRC 100172</name>
    <dbReference type="NCBI Taxonomy" id="1220589"/>
    <lineage>
        <taxon>Bacteria</taxon>
        <taxon>Bacillati</taxon>
        <taxon>Bacillota</taxon>
        <taxon>Bacilli</taxon>
        <taxon>Bacillales</taxon>
        <taxon>Bacillaceae</taxon>
        <taxon>Lysinibacillus</taxon>
    </lineage>
</organism>